<gene>
    <name evidence="8" type="ORF">JGI23_00063</name>
</gene>
<dbReference type="InterPro" id="IPR045175">
    <property type="entry name" value="M28_fam"/>
</dbReference>
<dbReference type="Proteomes" id="UP000199197">
    <property type="component" value="Unassembled WGS sequence"/>
</dbReference>
<keyword evidence="9" id="KW-1185">Reference proteome</keyword>
<dbReference type="EMBL" id="CZVW01000001">
    <property type="protein sequence ID" value="CUS96122.1"/>
    <property type="molecule type" value="Genomic_DNA"/>
</dbReference>
<accession>A0A0P1MKN5</accession>
<dbReference type="AlphaFoldDB" id="A0A0P1MKN5"/>
<dbReference type="GO" id="GO:0008235">
    <property type="term" value="F:metalloexopeptidase activity"/>
    <property type="evidence" value="ECO:0007669"/>
    <property type="project" value="InterPro"/>
</dbReference>
<dbReference type="Pfam" id="PF04389">
    <property type="entry name" value="Peptidase_M28"/>
    <property type="match status" value="1"/>
</dbReference>
<evidence type="ECO:0000256" key="1">
    <source>
        <dbReference type="ARBA" id="ARBA00022438"/>
    </source>
</evidence>
<evidence type="ECO:0000256" key="3">
    <source>
        <dbReference type="ARBA" id="ARBA00022723"/>
    </source>
</evidence>
<evidence type="ECO:0000313" key="8">
    <source>
        <dbReference type="EMBL" id="CUS96122.1"/>
    </source>
</evidence>
<dbReference type="InterPro" id="IPR007484">
    <property type="entry name" value="Peptidase_M28"/>
</dbReference>
<dbReference type="GO" id="GO:0006508">
    <property type="term" value="P:proteolysis"/>
    <property type="evidence" value="ECO:0007669"/>
    <property type="project" value="UniProtKB-KW"/>
</dbReference>
<dbReference type="RefSeq" id="WP_092346681.1">
    <property type="nucleotide sequence ID" value="NZ_CZVW01000001.1"/>
</dbReference>
<dbReference type="InterPro" id="IPR046450">
    <property type="entry name" value="PA_dom_sf"/>
</dbReference>
<keyword evidence="5" id="KW-0378">Hydrolase</keyword>
<dbReference type="OrthoDB" id="9778250at2"/>
<evidence type="ECO:0000313" key="9">
    <source>
        <dbReference type="Proteomes" id="UP000199197"/>
    </source>
</evidence>
<dbReference type="SUPFAM" id="SSF52025">
    <property type="entry name" value="PA domain"/>
    <property type="match status" value="1"/>
</dbReference>
<organism evidence="8 9">
    <name type="scientific">Candidatus Chryseopegocella kryptomonas</name>
    <dbReference type="NCBI Taxonomy" id="1633643"/>
    <lineage>
        <taxon>Bacteria</taxon>
        <taxon>Pseudomonadati</taxon>
        <taxon>Candidatus Kryptoniota</taxon>
        <taxon>Candidatus Chryseopegocella</taxon>
    </lineage>
</organism>
<keyword evidence="1" id="KW-0031">Aminopeptidase</keyword>
<keyword evidence="3" id="KW-0479">Metal-binding</keyword>
<evidence type="ECO:0000256" key="6">
    <source>
        <dbReference type="ARBA" id="ARBA00022833"/>
    </source>
</evidence>
<keyword evidence="8" id="KW-0121">Carboxypeptidase</keyword>
<dbReference type="SUPFAM" id="SSF53187">
    <property type="entry name" value="Zn-dependent exopeptidases"/>
    <property type="match status" value="1"/>
</dbReference>
<feature type="domain" description="Peptidase M28" evidence="7">
    <location>
        <begin position="307"/>
        <end position="524"/>
    </location>
</feature>
<dbReference type="GO" id="GO:0004180">
    <property type="term" value="F:carboxypeptidase activity"/>
    <property type="evidence" value="ECO:0007669"/>
    <property type="project" value="UniProtKB-KW"/>
</dbReference>
<sequence>MKLSKIALLTLFFNFIAFSQITINNFLTEDAKRAMNYITEDYIKANVQFLASDLLEGRGTGSRGELLAATYIATQFKLFGLEPGGDNGSYFQKVPLVGITTFPDNEMVIKGKDGKVKAKFRYYDEFIAASGVRENFVSIKDADIVFVGYGIVAPEQNWDDYKGVDVSGKILLMLNDDPPATPEEPNLFGGKARTYYGRWTYKYEIAAKKGALGAIIIHTTPSAGYGWNVVQSSWSGEEFELANDTEPKIKLKGWLTEDASRKLVALAGKNLDQLFELAKNRSFKPVDLGLKLSLNMRVKSREIVSQNVVGILRGGDEKLKDEYIVLTSHHDHLGIGKPVNGDSIYNGALDNASGVSALLTLAKAFSELKIKPRRSIMFVSVTAEEAGLLGSKYFAQNPPVPTVNIIANINVDGINIWGKTKDVVLIGMEKSTLGDIINEIANKYQGRYAKPDQFPELGMFYRSDQFSFAKVGIPAIFFDNGVEYVGKPEDYGRKVVEEYIKKNYHQPSDEYNESWVLDGAVEDTKLVFMVTYYLANADTKPEWKPDSEFRLIREQMLKNK</sequence>
<name>A0A0P1MKN5_9BACT</name>
<dbReference type="GO" id="GO:0046872">
    <property type="term" value="F:metal ion binding"/>
    <property type="evidence" value="ECO:0007669"/>
    <property type="project" value="UniProtKB-KW"/>
</dbReference>
<dbReference type="PANTHER" id="PTHR12147:SF56">
    <property type="entry name" value="AMINOPEPTIDASE YDR415C-RELATED"/>
    <property type="match status" value="1"/>
</dbReference>
<evidence type="ECO:0000259" key="7">
    <source>
        <dbReference type="Pfam" id="PF04389"/>
    </source>
</evidence>
<evidence type="ECO:0000256" key="2">
    <source>
        <dbReference type="ARBA" id="ARBA00022670"/>
    </source>
</evidence>
<keyword evidence="4" id="KW-0732">Signal</keyword>
<keyword evidence="2" id="KW-0645">Protease</keyword>
<evidence type="ECO:0000256" key="4">
    <source>
        <dbReference type="ARBA" id="ARBA00022729"/>
    </source>
</evidence>
<proteinExistence type="predicted"/>
<dbReference type="PANTHER" id="PTHR12147">
    <property type="entry name" value="METALLOPEPTIDASE M28 FAMILY MEMBER"/>
    <property type="match status" value="1"/>
</dbReference>
<keyword evidence="6" id="KW-0862">Zinc</keyword>
<dbReference type="Gene3D" id="3.40.630.10">
    <property type="entry name" value="Zn peptidases"/>
    <property type="match status" value="2"/>
</dbReference>
<reference evidence="9" key="1">
    <citation type="submission" date="2015-11" db="EMBL/GenBank/DDBJ databases">
        <authorList>
            <person name="Varghese N."/>
        </authorList>
    </citation>
    <scope>NUCLEOTIDE SEQUENCE [LARGE SCALE GENOMIC DNA]</scope>
    <source>
        <strain evidence="9">JGI-23</strain>
    </source>
</reference>
<dbReference type="CDD" id="cd04821">
    <property type="entry name" value="PA_M28_1_2"/>
    <property type="match status" value="1"/>
</dbReference>
<dbReference type="CDD" id="cd05660">
    <property type="entry name" value="M28_like_PA"/>
    <property type="match status" value="1"/>
</dbReference>
<evidence type="ECO:0000256" key="5">
    <source>
        <dbReference type="ARBA" id="ARBA00022801"/>
    </source>
</evidence>
<protein>
    <submittedName>
        <fullName evidence="8">Zn-dependent amino-or carboxypeptidase, M28 family</fullName>
    </submittedName>
</protein>
<dbReference type="Gene3D" id="3.50.30.30">
    <property type="match status" value="1"/>
</dbReference>
<dbReference type="GO" id="GO:0004177">
    <property type="term" value="F:aminopeptidase activity"/>
    <property type="evidence" value="ECO:0007669"/>
    <property type="project" value="UniProtKB-KW"/>
</dbReference>